<dbReference type="FunFam" id="3.40.50.10490:FF:000001">
    <property type="entry name" value="Glutamine--fructose-6-phosphate aminotransferase [isomerizing]"/>
    <property type="match status" value="1"/>
</dbReference>
<dbReference type="Pfam" id="PF01380">
    <property type="entry name" value="SIS"/>
    <property type="match status" value="2"/>
</dbReference>
<feature type="active site" description="Nucleophile; for GATase activity" evidence="10">
    <location>
        <position position="2"/>
    </location>
</feature>
<dbReference type="InterPro" id="IPR046348">
    <property type="entry name" value="SIS_dom_sf"/>
</dbReference>
<dbReference type="InterPro" id="IPR005855">
    <property type="entry name" value="GFAT"/>
</dbReference>
<evidence type="ECO:0000256" key="10">
    <source>
        <dbReference type="HAMAP-Rule" id="MF_00164"/>
    </source>
</evidence>
<dbReference type="PROSITE" id="PS51278">
    <property type="entry name" value="GATASE_TYPE_2"/>
    <property type="match status" value="1"/>
</dbReference>
<reference evidence="13" key="1">
    <citation type="submission" date="2023-01" db="EMBL/GenBank/DDBJ databases">
        <title>Oxazolidinone resistance genes in florfenicol resistant enterococci from beef cattle and veal calves at slaughter.</title>
        <authorList>
            <person name="Biggel M."/>
        </authorList>
    </citation>
    <scope>NUCLEOTIDE SEQUENCE</scope>
    <source>
        <strain evidence="13">K204-1</strain>
    </source>
</reference>
<protein>
    <recommendedName>
        <fullName evidence="4 10">Glutamine--fructose-6-phosphate aminotransferase [isomerizing]</fullName>
        <ecNumber evidence="3 10">2.6.1.16</ecNumber>
    </recommendedName>
    <alternativeName>
        <fullName evidence="10">D-fructose-6-phosphate amidotransferase</fullName>
    </alternativeName>
    <alternativeName>
        <fullName evidence="10">GFAT</fullName>
    </alternativeName>
    <alternativeName>
        <fullName evidence="10">Glucosamine-6-phosphate synthase</fullName>
    </alternativeName>
    <alternativeName>
        <fullName evidence="10">Hexosephosphate aminotransferase</fullName>
    </alternativeName>
    <alternativeName>
        <fullName evidence="10">L-glutamine--D-fructose-6-phosphate amidotransferase</fullName>
    </alternativeName>
</protein>
<evidence type="ECO:0000313" key="13">
    <source>
        <dbReference type="EMBL" id="WCG23630.1"/>
    </source>
</evidence>
<keyword evidence="7 10" id="KW-0808">Transferase</keyword>
<dbReference type="GO" id="GO:0005975">
    <property type="term" value="P:carbohydrate metabolic process"/>
    <property type="evidence" value="ECO:0007669"/>
    <property type="project" value="UniProtKB-UniRule"/>
</dbReference>
<comment type="function">
    <text evidence="10">Catalyzes the first step in hexosamine metabolism, converting fructose-6P into glucosamine-6P using glutamine as a nitrogen source.</text>
</comment>
<organism evidence="13 14">
    <name type="scientific">Vagococcus lutrae</name>
    <dbReference type="NCBI Taxonomy" id="81947"/>
    <lineage>
        <taxon>Bacteria</taxon>
        <taxon>Bacillati</taxon>
        <taxon>Bacillota</taxon>
        <taxon>Bacilli</taxon>
        <taxon>Lactobacillales</taxon>
        <taxon>Enterococcaceae</taxon>
        <taxon>Vagococcus</taxon>
    </lineage>
</organism>
<accession>A0AAF0BIN1</accession>
<feature type="initiator methionine" description="Removed" evidence="10">
    <location>
        <position position="1"/>
    </location>
</feature>
<evidence type="ECO:0000256" key="7">
    <source>
        <dbReference type="ARBA" id="ARBA00022679"/>
    </source>
</evidence>
<comment type="subcellular location">
    <subcellularLocation>
        <location evidence="2 10">Cytoplasm</location>
    </subcellularLocation>
</comment>
<dbReference type="SUPFAM" id="SSF56235">
    <property type="entry name" value="N-terminal nucleophile aminohydrolases (Ntn hydrolases)"/>
    <property type="match status" value="1"/>
</dbReference>
<dbReference type="PANTHER" id="PTHR10937">
    <property type="entry name" value="GLUCOSAMINE--FRUCTOSE-6-PHOSPHATE AMINOTRANSFERASE, ISOMERIZING"/>
    <property type="match status" value="1"/>
</dbReference>
<dbReference type="InterPro" id="IPR035490">
    <property type="entry name" value="GlmS/FrlB_SIS"/>
</dbReference>
<evidence type="ECO:0000259" key="11">
    <source>
        <dbReference type="PROSITE" id="PS51278"/>
    </source>
</evidence>
<evidence type="ECO:0000256" key="8">
    <source>
        <dbReference type="ARBA" id="ARBA00022737"/>
    </source>
</evidence>
<feature type="domain" description="SIS" evidence="12">
    <location>
        <begin position="288"/>
        <end position="427"/>
    </location>
</feature>
<feature type="active site" description="For Fru-6P isomerization activity" evidence="10">
    <location>
        <position position="602"/>
    </location>
</feature>
<keyword evidence="6 10" id="KW-0032">Aminotransferase</keyword>
<keyword evidence="8" id="KW-0677">Repeat</keyword>
<dbReference type="GO" id="GO:0005829">
    <property type="term" value="C:cytosol"/>
    <property type="evidence" value="ECO:0007669"/>
    <property type="project" value="TreeGrafter"/>
</dbReference>
<dbReference type="NCBIfam" id="NF001484">
    <property type="entry name" value="PRK00331.1"/>
    <property type="match status" value="1"/>
</dbReference>
<evidence type="ECO:0000256" key="6">
    <source>
        <dbReference type="ARBA" id="ARBA00022576"/>
    </source>
</evidence>
<gene>
    <name evidence="10 13" type="primary">glmS</name>
    <name evidence="13" type="ORF">PML95_06065</name>
</gene>
<dbReference type="EMBL" id="CP116507">
    <property type="protein sequence ID" value="WCG23630.1"/>
    <property type="molecule type" value="Genomic_DNA"/>
</dbReference>
<evidence type="ECO:0000256" key="2">
    <source>
        <dbReference type="ARBA" id="ARBA00004496"/>
    </source>
</evidence>
<dbReference type="InterPro" id="IPR001347">
    <property type="entry name" value="SIS_dom"/>
</dbReference>
<dbReference type="GO" id="GO:0004360">
    <property type="term" value="F:glutamine-fructose-6-phosphate transaminase (isomerizing) activity"/>
    <property type="evidence" value="ECO:0007669"/>
    <property type="project" value="UniProtKB-UniRule"/>
</dbReference>
<dbReference type="FunFam" id="3.40.50.10490:FF:000022">
    <property type="entry name" value="Glutamine--fructose-6-phosphate aminotransferase [isomerizing]"/>
    <property type="match status" value="1"/>
</dbReference>
<comment type="catalytic activity">
    <reaction evidence="1 10">
        <text>D-fructose 6-phosphate + L-glutamine = D-glucosamine 6-phosphate + L-glutamate</text>
        <dbReference type="Rhea" id="RHEA:13237"/>
        <dbReference type="ChEBI" id="CHEBI:29985"/>
        <dbReference type="ChEBI" id="CHEBI:58359"/>
        <dbReference type="ChEBI" id="CHEBI:58725"/>
        <dbReference type="ChEBI" id="CHEBI:61527"/>
        <dbReference type="EC" id="2.6.1.16"/>
    </reaction>
</comment>
<dbReference type="Gene3D" id="3.60.20.10">
    <property type="entry name" value="Glutamine Phosphoribosylpyrophosphate, subunit 1, domain 1"/>
    <property type="match status" value="1"/>
</dbReference>
<dbReference type="Pfam" id="PF13522">
    <property type="entry name" value="GATase_6"/>
    <property type="match status" value="1"/>
</dbReference>
<dbReference type="CDD" id="cd00714">
    <property type="entry name" value="GFAT"/>
    <property type="match status" value="1"/>
</dbReference>
<dbReference type="FunFam" id="3.60.20.10:FF:000006">
    <property type="entry name" value="Glutamine--fructose-6-phosphate aminotransferase [isomerizing]"/>
    <property type="match status" value="1"/>
</dbReference>
<dbReference type="RefSeq" id="WP_272163735.1">
    <property type="nucleotide sequence ID" value="NZ_CP116507.1"/>
</dbReference>
<evidence type="ECO:0000256" key="5">
    <source>
        <dbReference type="ARBA" id="ARBA00022490"/>
    </source>
</evidence>
<dbReference type="CDD" id="cd05009">
    <property type="entry name" value="SIS_GlmS_GlmD_2"/>
    <property type="match status" value="1"/>
</dbReference>
<keyword evidence="9" id="KW-0315">Glutamine amidotransferase</keyword>
<dbReference type="GO" id="GO:0006002">
    <property type="term" value="P:fructose 6-phosphate metabolic process"/>
    <property type="evidence" value="ECO:0007669"/>
    <property type="project" value="TreeGrafter"/>
</dbReference>
<name>A0AAF0BIN1_9ENTE</name>
<evidence type="ECO:0000256" key="9">
    <source>
        <dbReference type="ARBA" id="ARBA00022962"/>
    </source>
</evidence>
<dbReference type="PROSITE" id="PS51464">
    <property type="entry name" value="SIS"/>
    <property type="match status" value="2"/>
</dbReference>
<dbReference type="HAMAP" id="MF_00164">
    <property type="entry name" value="GlmS"/>
    <property type="match status" value="1"/>
</dbReference>
<evidence type="ECO:0000256" key="3">
    <source>
        <dbReference type="ARBA" id="ARBA00012916"/>
    </source>
</evidence>
<evidence type="ECO:0000313" key="14">
    <source>
        <dbReference type="Proteomes" id="UP001179600"/>
    </source>
</evidence>
<dbReference type="InterPro" id="IPR029055">
    <property type="entry name" value="Ntn_hydrolases_N"/>
</dbReference>
<feature type="domain" description="Glutamine amidotransferase type-2" evidence="11">
    <location>
        <begin position="2"/>
        <end position="222"/>
    </location>
</feature>
<dbReference type="Proteomes" id="UP001179600">
    <property type="component" value="Chromosome"/>
</dbReference>
<dbReference type="PANTHER" id="PTHR10937:SF0">
    <property type="entry name" value="GLUTAMINE--FRUCTOSE-6-PHOSPHATE TRANSAMINASE (ISOMERIZING)"/>
    <property type="match status" value="1"/>
</dbReference>
<keyword evidence="5 10" id="KW-0963">Cytoplasm</keyword>
<proteinExistence type="inferred from homology"/>
<dbReference type="CDD" id="cd05008">
    <property type="entry name" value="SIS_GlmS_GlmD_1"/>
    <property type="match status" value="1"/>
</dbReference>
<dbReference type="AlphaFoldDB" id="A0AAF0BIN1"/>
<dbReference type="InterPro" id="IPR047084">
    <property type="entry name" value="GFAT_N"/>
</dbReference>
<evidence type="ECO:0000256" key="1">
    <source>
        <dbReference type="ARBA" id="ARBA00001031"/>
    </source>
</evidence>
<dbReference type="InterPro" id="IPR017932">
    <property type="entry name" value="GATase_2_dom"/>
</dbReference>
<dbReference type="GO" id="GO:0006047">
    <property type="term" value="P:UDP-N-acetylglucosamine metabolic process"/>
    <property type="evidence" value="ECO:0007669"/>
    <property type="project" value="TreeGrafter"/>
</dbReference>
<dbReference type="NCBIfam" id="TIGR01135">
    <property type="entry name" value="glmS"/>
    <property type="match status" value="1"/>
</dbReference>
<evidence type="ECO:0000256" key="4">
    <source>
        <dbReference type="ARBA" id="ARBA00016090"/>
    </source>
</evidence>
<dbReference type="Gene3D" id="3.40.50.10490">
    <property type="entry name" value="Glucose-6-phosphate isomerase like protein, domain 1"/>
    <property type="match status" value="2"/>
</dbReference>
<comment type="subunit">
    <text evidence="10">Homodimer.</text>
</comment>
<sequence>MCGIVGVVSQKNVKDMILRGLENLEYRGYDSAGIYLNNHKEQADVLVKRTGRVENLKEAVEQQPIQSGESGIGHTRWATHGKPEEVNAHPHTSHDGRFVLVHNGVIENYLAIREKYVDDIPLKGETDTEIMVNWLAKLVALDCLTPKQALAKMMANIEGSYAFAIIDRENPSELLVAKHKSPLLVAVGQGFNGVSSDALALLDYTTDFYEIMDEEIVTVTKDAVVIENLEGTKMIREMIHYEPSEVTHDLGTYSYYMQKEIEEQPLVMRQLIAHYRDENGQIAIDQAIVEQLSNADRIFIVACGTSYHAGLVGKVLIEKLAKVPVEVHVASEFGYHTPLLPKRPAFIFLSQSGETADSRQVLVKAMNEGHYCLTITNVKGSTLSREASHTLLLHAGPEIAVASTKAYTAQVALLAILGEAMGKQASYEEALMFDVFHELSIVAQAMESFLESQDVIAELVDEMLTDKAHAFYIGRGTDYGVALEAALKLKEISYIHCEGFASGELKHGTIALIEEGTPVIAIISEKVTEKQVRSNLKEVESRGARTATIVMDELAQSNDDIVLPTVHPLLTPLISVLPTQLIAYYATLARGFDVDKPRNLAKSVTVE</sequence>
<dbReference type="GO" id="GO:0097367">
    <property type="term" value="F:carbohydrate derivative binding"/>
    <property type="evidence" value="ECO:0007669"/>
    <property type="project" value="InterPro"/>
</dbReference>
<dbReference type="GO" id="GO:0006487">
    <property type="term" value="P:protein N-linked glycosylation"/>
    <property type="evidence" value="ECO:0007669"/>
    <property type="project" value="TreeGrafter"/>
</dbReference>
<dbReference type="SUPFAM" id="SSF53697">
    <property type="entry name" value="SIS domain"/>
    <property type="match status" value="1"/>
</dbReference>
<dbReference type="InterPro" id="IPR035466">
    <property type="entry name" value="GlmS/AgaS_SIS"/>
</dbReference>
<dbReference type="EC" id="2.6.1.16" evidence="3 10"/>
<evidence type="ECO:0000259" key="12">
    <source>
        <dbReference type="PROSITE" id="PS51464"/>
    </source>
</evidence>
<feature type="domain" description="SIS" evidence="12">
    <location>
        <begin position="460"/>
        <end position="597"/>
    </location>
</feature>